<sequence length="99" mass="11559">MDKCRKLLKRQHLQKREKSAEAQKLEASSETLPSPASESPAEAVWQAFRERAEVPSLPEGWEAIDVQPFNSTSLSQWQQELREIEWEIENEVWESCPYD</sequence>
<evidence type="ECO:0000313" key="3">
    <source>
        <dbReference type="Proteomes" id="UP000282574"/>
    </source>
</evidence>
<evidence type="ECO:0000256" key="1">
    <source>
        <dbReference type="SAM" id="MobiDB-lite"/>
    </source>
</evidence>
<comment type="caution">
    <text evidence="2">The sequence shown here is derived from an EMBL/GenBank/DDBJ whole genome shotgun (WGS) entry which is preliminary data.</text>
</comment>
<name>A0AB37UA12_9CYAN</name>
<protein>
    <submittedName>
        <fullName evidence="2">Uncharacterized protein</fullName>
    </submittedName>
</protein>
<dbReference type="AlphaFoldDB" id="A0AB37UA12"/>
<dbReference type="RefSeq" id="WP_106168120.1">
    <property type="nucleotide sequence ID" value="NZ_JAVKZF010000004.1"/>
</dbReference>
<organism evidence="2 3">
    <name type="scientific">Chroococcidiopsis cubana SAG 39.79</name>
    <dbReference type="NCBI Taxonomy" id="388085"/>
    <lineage>
        <taxon>Bacteria</taxon>
        <taxon>Bacillati</taxon>
        <taxon>Cyanobacteriota</taxon>
        <taxon>Cyanophyceae</taxon>
        <taxon>Chroococcidiopsidales</taxon>
        <taxon>Chroococcidiopsidaceae</taxon>
        <taxon>Chroococcidiopsis</taxon>
    </lineage>
</organism>
<gene>
    <name evidence="2" type="ORF">DSM107010_68590</name>
</gene>
<proteinExistence type="predicted"/>
<dbReference type="EMBL" id="RSCK01000152">
    <property type="protein sequence ID" value="RUS99406.1"/>
    <property type="molecule type" value="Genomic_DNA"/>
</dbReference>
<keyword evidence="3" id="KW-1185">Reference proteome</keyword>
<feature type="compositionally biased region" description="Basic and acidic residues" evidence="1">
    <location>
        <begin position="14"/>
        <end position="24"/>
    </location>
</feature>
<evidence type="ECO:0000313" key="2">
    <source>
        <dbReference type="EMBL" id="RUS99406.1"/>
    </source>
</evidence>
<accession>A0AB37UA12</accession>
<feature type="compositionally biased region" description="Polar residues" evidence="1">
    <location>
        <begin position="26"/>
        <end position="37"/>
    </location>
</feature>
<dbReference type="Proteomes" id="UP000282574">
    <property type="component" value="Unassembled WGS sequence"/>
</dbReference>
<feature type="region of interest" description="Disordered" evidence="1">
    <location>
        <begin position="12"/>
        <end position="42"/>
    </location>
</feature>
<reference evidence="2 3" key="1">
    <citation type="journal article" date="2019" name="Genome Biol. Evol.">
        <title>Day and night: Metabolic profiles and evolutionary relationships of six axenic non-marine cyanobacteria.</title>
        <authorList>
            <person name="Will S.E."/>
            <person name="Henke P."/>
            <person name="Boedeker C."/>
            <person name="Huang S."/>
            <person name="Brinkmann H."/>
            <person name="Rohde M."/>
            <person name="Jarek M."/>
            <person name="Friedl T."/>
            <person name="Seufert S."/>
            <person name="Schumacher M."/>
            <person name="Overmann J."/>
            <person name="Neumann-Schaal M."/>
            <person name="Petersen J."/>
        </authorList>
    </citation>
    <scope>NUCLEOTIDE SEQUENCE [LARGE SCALE GENOMIC DNA]</scope>
    <source>
        <strain evidence="2 3">SAG 39.79</strain>
    </source>
</reference>